<reference evidence="1 2" key="1">
    <citation type="submission" date="2024-02" db="EMBL/GenBank/DDBJ databases">
        <authorList>
            <person name="Chen Y."/>
            <person name="Shah S."/>
            <person name="Dougan E. K."/>
            <person name="Thang M."/>
            <person name="Chan C."/>
        </authorList>
    </citation>
    <scope>NUCLEOTIDE SEQUENCE [LARGE SCALE GENOMIC DNA]</scope>
</reference>
<name>A0ABP0NQ78_9DINO</name>
<evidence type="ECO:0000313" key="1">
    <source>
        <dbReference type="EMBL" id="CAK9065317.1"/>
    </source>
</evidence>
<dbReference type="EMBL" id="CAXAMM010029779">
    <property type="protein sequence ID" value="CAK9065317.1"/>
    <property type="molecule type" value="Genomic_DNA"/>
</dbReference>
<gene>
    <name evidence="1" type="ORF">SCF082_LOCUS33454</name>
</gene>
<protein>
    <submittedName>
        <fullName evidence="1">Chloroplastic</fullName>
    </submittedName>
</protein>
<proteinExistence type="predicted"/>
<organism evidence="1 2">
    <name type="scientific">Durusdinium trenchii</name>
    <dbReference type="NCBI Taxonomy" id="1381693"/>
    <lineage>
        <taxon>Eukaryota</taxon>
        <taxon>Sar</taxon>
        <taxon>Alveolata</taxon>
        <taxon>Dinophyceae</taxon>
        <taxon>Suessiales</taxon>
        <taxon>Symbiodiniaceae</taxon>
        <taxon>Durusdinium</taxon>
    </lineage>
</organism>
<accession>A0ABP0NQ78</accession>
<comment type="caution">
    <text evidence="1">The sequence shown here is derived from an EMBL/GenBank/DDBJ whole genome shotgun (WGS) entry which is preliminary data.</text>
</comment>
<keyword evidence="2" id="KW-1185">Reference proteome</keyword>
<evidence type="ECO:0000313" key="2">
    <source>
        <dbReference type="Proteomes" id="UP001642464"/>
    </source>
</evidence>
<dbReference type="Proteomes" id="UP001642464">
    <property type="component" value="Unassembled WGS sequence"/>
</dbReference>
<sequence length="504" mass="55518">MASTERLLNDVPNTASTVVRPTVCRVVFAGLTIYLALLYCFWKLGLPGAALELEPVVLVDGQRYTAVQYLGFNLFTAPGTEADGCFDKGEDLDACYLGSAEVANDTEHRLRIMSEVLDRAYASEHCDRSPTTLKIFLAPEFYWRGQKGAYRIGSSTFSAASKSAVEHLSGKVSHPQFKHWVVVPGTVVMVQHADERYVQMSGRPFENISYYNFAPIHIGGTKLMYLKFKHFISSIDFLQVEPGQSRQVRTPPGSAEEFCKRHPHSNGCIYRRLDRSLLDRLGFEDFRELIGGVLNIGGLRVGFEICLDHAMGQLCNKDLRPDETVDVQAIVSAGMNIASGPVCTKKGNPTFLADGFARTELSLNRFGRGRASTRTGGGRRYNVGLTYGADAMVSMQQWVADTIYDITGTGFGTREAGMGTLPGGSESSGSTGIPFHQISALGDDWKHLFAGYYDTASYREAERAEEVLEFSLKRYEKIEEGAVATDIPEPKVFPTVDIYGPLPV</sequence>